<evidence type="ECO:0000313" key="6">
    <source>
        <dbReference type="EMBL" id="PPQ80733.1"/>
    </source>
</evidence>
<evidence type="ECO:0000256" key="4">
    <source>
        <dbReference type="SAM" id="MobiDB-lite"/>
    </source>
</evidence>
<sequence length="1099" mass="119775">MPVDTTRVISPRRTQKKLTEEELKDIDRKRLLGSLRIKSSFRHSGELSCAECRRLKLRCDKKLPCGSCFRRGCESICPLGILAAGQGTRFILADTQQLHDKIYEMSNRIRQLEDALAILQSTVTDQRHPLLTDELLKIKFGSEAINPRQASASDADEDNSTNKSIDALGTLTLGSSGEIQYFGGSAGSEVMSLSVILLSIRLTRYCSDRAGEEAEGSEDEDKDTNRETFFEVDKLANLFPFATKGRPNYRGLDLIQSFLPPSERASQLCDSYIKHASLFFRPIKADDLLQGLFPTIYRDTANGNLPQGGPQDQSQSGRNEEEHISPHALATLCFIFALGCLLDLTRPPYNSEAERYYDLGRAALSLRSVYDSPNMDSVQAMGLMATYHSLAGKKYSRDSAWCVMSFAAKLAQSSLAITLVLFLRTDRDSARWNMDSSTVQRRRNLFWEVFSADVSHSLALGRPPAIHLSYVDCEFPLDDDASLSSAAEHEEGCKLSSQAYLFFVAIDTKGHIVWRMKHKFAKNIYNSVADATLTAKSPSYHTVLDLDRKIREISFPASFNPYVTRDVGPEIFNSSSLSLRDFYATMLYLHRSFFAQAMLDYPTNPLLSPFAPSFLTAYRSASVIIKASAHLFERCAAMAMRLWFLINHTFSSAVIVGTVVTRSPNSSIASIAMRDFNLALTLFEKTAAQSSRARIALEKAKRTYEQMSTTGPVEGPFDNPEDIEDDLAIFGGQMKLLSRKGKLNAHRRSPSTSGSVTTGSSVSSPQSQSSSSANASPTLGHQAAAVLGHGLELPDVHPSLITYLNQDAVRRAMAQGTQQQEQQREVAVPSGVNARRSEAPRPTTNISPRSGGGSVPGVVALLQGNANGQQRLENVDAGGPVQSHMDTYPDSRTSFDDAQRRPTEQTANSFPQLQLPHQYGSGVGPSRTWSMLNSFVTTDSPVLSRSGLSAYPDNSVDSGGMERVTSSGPAGGGGDGLSFSASLGSALNAYTGENVYSSAANANMGHSYTQPYFQRLGSYGLLSGQSMGSYSAGQDSDRRMQTGIDLVSGNSTYAIPTAGWTGDGANLADVVEMGLSSESGMDAGWMSFMRDCGIMDTEG</sequence>
<reference evidence="6 7" key="1">
    <citation type="journal article" date="2018" name="Evol. Lett.">
        <title>Horizontal gene cluster transfer increased hallucinogenic mushroom diversity.</title>
        <authorList>
            <person name="Reynolds H.T."/>
            <person name="Vijayakumar V."/>
            <person name="Gluck-Thaler E."/>
            <person name="Korotkin H.B."/>
            <person name="Matheny P.B."/>
            <person name="Slot J.C."/>
        </authorList>
    </citation>
    <scope>NUCLEOTIDE SEQUENCE [LARGE SCALE GENOMIC DNA]</scope>
    <source>
        <strain evidence="6 7">2631</strain>
    </source>
</reference>
<feature type="compositionally biased region" description="Low complexity" evidence="4">
    <location>
        <begin position="307"/>
        <end position="317"/>
    </location>
</feature>
<comment type="subcellular location">
    <subcellularLocation>
        <location evidence="1">Nucleus</location>
    </subcellularLocation>
</comment>
<dbReference type="GO" id="GO:0005634">
    <property type="term" value="C:nucleus"/>
    <property type="evidence" value="ECO:0007669"/>
    <property type="project" value="UniProtKB-SubCell"/>
</dbReference>
<proteinExistence type="predicted"/>
<accession>A0A409WQF6</accession>
<dbReference type="GO" id="GO:0008270">
    <property type="term" value="F:zinc ion binding"/>
    <property type="evidence" value="ECO:0007669"/>
    <property type="project" value="InterPro"/>
</dbReference>
<dbReference type="SMART" id="SM00906">
    <property type="entry name" value="Fungal_trans"/>
    <property type="match status" value="1"/>
</dbReference>
<evidence type="ECO:0000256" key="2">
    <source>
        <dbReference type="ARBA" id="ARBA00022723"/>
    </source>
</evidence>
<gene>
    <name evidence="6" type="ORF">CVT25_001853</name>
</gene>
<dbReference type="AlphaFoldDB" id="A0A409WQF6"/>
<evidence type="ECO:0000259" key="5">
    <source>
        <dbReference type="PROSITE" id="PS50048"/>
    </source>
</evidence>
<feature type="region of interest" description="Disordered" evidence="4">
    <location>
        <begin position="300"/>
        <end position="321"/>
    </location>
</feature>
<evidence type="ECO:0000256" key="3">
    <source>
        <dbReference type="ARBA" id="ARBA00023242"/>
    </source>
</evidence>
<dbReference type="PANTHER" id="PTHR31001">
    <property type="entry name" value="UNCHARACTERIZED TRANSCRIPTIONAL REGULATORY PROTEIN"/>
    <property type="match status" value="1"/>
</dbReference>
<keyword evidence="3" id="KW-0539">Nucleus</keyword>
<dbReference type="EMBL" id="NHYD01003311">
    <property type="protein sequence ID" value="PPQ80733.1"/>
    <property type="molecule type" value="Genomic_DNA"/>
</dbReference>
<keyword evidence="7" id="KW-1185">Reference proteome</keyword>
<dbReference type="PROSITE" id="PS50048">
    <property type="entry name" value="ZN2_CY6_FUNGAL_2"/>
    <property type="match status" value="1"/>
</dbReference>
<dbReference type="InterPro" id="IPR001138">
    <property type="entry name" value="Zn2Cys6_DnaBD"/>
</dbReference>
<dbReference type="STRING" id="93625.A0A409WQF6"/>
<dbReference type="GO" id="GO:0003677">
    <property type="term" value="F:DNA binding"/>
    <property type="evidence" value="ECO:0007669"/>
    <property type="project" value="InterPro"/>
</dbReference>
<dbReference type="InterPro" id="IPR050613">
    <property type="entry name" value="Sec_Metabolite_Reg"/>
</dbReference>
<dbReference type="GO" id="GO:0006351">
    <property type="term" value="P:DNA-templated transcription"/>
    <property type="evidence" value="ECO:0007669"/>
    <property type="project" value="InterPro"/>
</dbReference>
<dbReference type="InterPro" id="IPR007219">
    <property type="entry name" value="XnlR_reg_dom"/>
</dbReference>
<evidence type="ECO:0000313" key="7">
    <source>
        <dbReference type="Proteomes" id="UP000283269"/>
    </source>
</evidence>
<feature type="compositionally biased region" description="Low complexity" evidence="4">
    <location>
        <begin position="750"/>
        <end position="772"/>
    </location>
</feature>
<organism evidence="6 7">
    <name type="scientific">Psilocybe cyanescens</name>
    <dbReference type="NCBI Taxonomy" id="93625"/>
    <lineage>
        <taxon>Eukaryota</taxon>
        <taxon>Fungi</taxon>
        <taxon>Dikarya</taxon>
        <taxon>Basidiomycota</taxon>
        <taxon>Agaricomycotina</taxon>
        <taxon>Agaricomycetes</taxon>
        <taxon>Agaricomycetidae</taxon>
        <taxon>Agaricales</taxon>
        <taxon>Agaricineae</taxon>
        <taxon>Strophariaceae</taxon>
        <taxon>Psilocybe</taxon>
    </lineage>
</organism>
<protein>
    <recommendedName>
        <fullName evidence="5">Zn(2)-C6 fungal-type domain-containing protein</fullName>
    </recommendedName>
</protein>
<evidence type="ECO:0000256" key="1">
    <source>
        <dbReference type="ARBA" id="ARBA00004123"/>
    </source>
</evidence>
<feature type="compositionally biased region" description="Basic residues" evidence="4">
    <location>
        <begin position="739"/>
        <end position="749"/>
    </location>
</feature>
<keyword evidence="2" id="KW-0479">Metal-binding</keyword>
<feature type="compositionally biased region" description="Basic and acidic residues" evidence="4">
    <location>
        <begin position="887"/>
        <end position="903"/>
    </location>
</feature>
<feature type="region of interest" description="Disordered" evidence="4">
    <location>
        <begin position="813"/>
        <end position="853"/>
    </location>
</feature>
<comment type="caution">
    <text evidence="6">The sequence shown here is derived from an EMBL/GenBank/DDBJ whole genome shotgun (WGS) entry which is preliminary data.</text>
</comment>
<dbReference type="Proteomes" id="UP000283269">
    <property type="component" value="Unassembled WGS sequence"/>
</dbReference>
<dbReference type="InParanoid" id="A0A409WQF6"/>
<dbReference type="SUPFAM" id="SSF57701">
    <property type="entry name" value="Zn2/Cys6 DNA-binding domain"/>
    <property type="match status" value="1"/>
</dbReference>
<dbReference type="GO" id="GO:0000981">
    <property type="term" value="F:DNA-binding transcription factor activity, RNA polymerase II-specific"/>
    <property type="evidence" value="ECO:0007669"/>
    <property type="project" value="InterPro"/>
</dbReference>
<dbReference type="InterPro" id="IPR036864">
    <property type="entry name" value="Zn2-C6_fun-type_DNA-bd_sf"/>
</dbReference>
<dbReference type="PANTHER" id="PTHR31001:SF56">
    <property type="entry name" value="ZN(2)-C6 FUNGAL-TYPE DOMAIN-CONTAINING PROTEIN"/>
    <property type="match status" value="1"/>
</dbReference>
<dbReference type="PROSITE" id="PS00463">
    <property type="entry name" value="ZN2_CY6_FUNGAL_1"/>
    <property type="match status" value="1"/>
</dbReference>
<feature type="domain" description="Zn(2)-C6 fungal-type" evidence="5">
    <location>
        <begin position="48"/>
        <end position="79"/>
    </location>
</feature>
<dbReference type="Gene3D" id="4.10.240.10">
    <property type="entry name" value="Zn(2)-C6 fungal-type DNA-binding domain"/>
    <property type="match status" value="1"/>
</dbReference>
<feature type="region of interest" description="Disordered" evidence="4">
    <location>
        <begin position="874"/>
        <end position="916"/>
    </location>
</feature>
<dbReference type="CDD" id="cd00067">
    <property type="entry name" value="GAL4"/>
    <property type="match status" value="1"/>
</dbReference>
<dbReference type="SMART" id="SM00066">
    <property type="entry name" value="GAL4"/>
    <property type="match status" value="1"/>
</dbReference>
<dbReference type="Pfam" id="PF04082">
    <property type="entry name" value="Fungal_trans"/>
    <property type="match status" value="1"/>
</dbReference>
<dbReference type="OrthoDB" id="424974at2759"/>
<feature type="region of interest" description="Disordered" evidence="4">
    <location>
        <begin position="943"/>
        <end position="972"/>
    </location>
</feature>
<feature type="region of interest" description="Disordered" evidence="4">
    <location>
        <begin position="739"/>
        <end position="777"/>
    </location>
</feature>
<name>A0A409WQF6_PSICY</name>
<dbReference type="CDD" id="cd12148">
    <property type="entry name" value="fungal_TF_MHR"/>
    <property type="match status" value="1"/>
</dbReference>